<organism evidence="1 2">
    <name type="scientific">Vespula squamosa</name>
    <name type="common">Southern yellow jacket</name>
    <name type="synonym">Wasp</name>
    <dbReference type="NCBI Taxonomy" id="30214"/>
    <lineage>
        <taxon>Eukaryota</taxon>
        <taxon>Metazoa</taxon>
        <taxon>Ecdysozoa</taxon>
        <taxon>Arthropoda</taxon>
        <taxon>Hexapoda</taxon>
        <taxon>Insecta</taxon>
        <taxon>Pterygota</taxon>
        <taxon>Neoptera</taxon>
        <taxon>Endopterygota</taxon>
        <taxon>Hymenoptera</taxon>
        <taxon>Apocrita</taxon>
        <taxon>Aculeata</taxon>
        <taxon>Vespoidea</taxon>
        <taxon>Vespidae</taxon>
        <taxon>Vespinae</taxon>
        <taxon>Vespula</taxon>
    </lineage>
</organism>
<dbReference type="EMBL" id="JAUDFV010000133">
    <property type="protein sequence ID" value="KAL2726784.1"/>
    <property type="molecule type" value="Genomic_DNA"/>
</dbReference>
<comment type="caution">
    <text evidence="1">The sequence shown here is derived from an EMBL/GenBank/DDBJ whole genome shotgun (WGS) entry which is preliminary data.</text>
</comment>
<name>A0ABD2B244_VESSQ</name>
<reference evidence="1 2" key="1">
    <citation type="journal article" date="2024" name="Ann. Entomol. Soc. Am.">
        <title>Genomic analyses of the southern and eastern yellowjacket wasps (Hymenoptera: Vespidae) reveal evolutionary signatures of social life.</title>
        <authorList>
            <person name="Catto M.A."/>
            <person name="Caine P.B."/>
            <person name="Orr S.E."/>
            <person name="Hunt B.G."/>
            <person name="Goodisman M.A.D."/>
        </authorList>
    </citation>
    <scope>NUCLEOTIDE SEQUENCE [LARGE SCALE GENOMIC DNA]</scope>
    <source>
        <strain evidence="1">233</strain>
        <tissue evidence="1">Head and thorax</tissue>
    </source>
</reference>
<proteinExistence type="predicted"/>
<gene>
    <name evidence="1" type="ORF">V1478_007062</name>
</gene>
<accession>A0ABD2B244</accession>
<evidence type="ECO:0000313" key="1">
    <source>
        <dbReference type="EMBL" id="KAL2726784.1"/>
    </source>
</evidence>
<evidence type="ECO:0000313" key="2">
    <source>
        <dbReference type="Proteomes" id="UP001607302"/>
    </source>
</evidence>
<dbReference type="AlphaFoldDB" id="A0ABD2B244"/>
<protein>
    <submittedName>
        <fullName evidence="1">Uncharacterized protein</fullName>
    </submittedName>
</protein>
<sequence length="120" mass="14537">MSCKKYHVKRQIFSKILWEKLYQREEGLPILVAMIEVKLLALHRESRMYLFIIEWVTSYESPMNVSSVRTFEEETSRHVFKSDLSPDDKIFYEDYFYHVQLRSRIHDSALQIVKNESTRE</sequence>
<dbReference type="Proteomes" id="UP001607302">
    <property type="component" value="Unassembled WGS sequence"/>
</dbReference>
<keyword evidence="2" id="KW-1185">Reference proteome</keyword>